<comment type="similarity">
    <text evidence="1">Belongs to the universal ribosomal protein uS11 family.</text>
</comment>
<dbReference type="InterPro" id="IPR001971">
    <property type="entry name" value="Ribosomal_uS11"/>
</dbReference>
<gene>
    <name evidence="4" type="ORF">MCOR_57685</name>
</gene>
<dbReference type="PANTHER" id="PTHR11759">
    <property type="entry name" value="40S RIBOSOMAL PROTEIN S14/30S RIBOSOMAL PROTEIN S11"/>
    <property type="match status" value="1"/>
</dbReference>
<dbReference type="EMBL" id="CACVKT020010330">
    <property type="protein sequence ID" value="CAC5425913.1"/>
    <property type="molecule type" value="Genomic_DNA"/>
</dbReference>
<dbReference type="SUPFAM" id="SSF53137">
    <property type="entry name" value="Translational machinery components"/>
    <property type="match status" value="1"/>
</dbReference>
<evidence type="ECO:0000256" key="1">
    <source>
        <dbReference type="ARBA" id="ARBA00006194"/>
    </source>
</evidence>
<keyword evidence="2" id="KW-0689">Ribosomal protein</keyword>
<keyword evidence="5" id="KW-1185">Reference proteome</keyword>
<evidence type="ECO:0000313" key="4">
    <source>
        <dbReference type="EMBL" id="CAC5425913.1"/>
    </source>
</evidence>
<dbReference type="HAMAP" id="MF_01310">
    <property type="entry name" value="Ribosomal_uS11"/>
    <property type="match status" value="1"/>
</dbReference>
<dbReference type="OrthoDB" id="1654884at2759"/>
<dbReference type="Pfam" id="PF00411">
    <property type="entry name" value="Ribosomal_S11"/>
    <property type="match status" value="1"/>
</dbReference>
<organism evidence="4 5">
    <name type="scientific">Mytilus coruscus</name>
    <name type="common">Sea mussel</name>
    <dbReference type="NCBI Taxonomy" id="42192"/>
    <lineage>
        <taxon>Eukaryota</taxon>
        <taxon>Metazoa</taxon>
        <taxon>Spiralia</taxon>
        <taxon>Lophotrochozoa</taxon>
        <taxon>Mollusca</taxon>
        <taxon>Bivalvia</taxon>
        <taxon>Autobranchia</taxon>
        <taxon>Pteriomorphia</taxon>
        <taxon>Mytilida</taxon>
        <taxon>Mytiloidea</taxon>
        <taxon>Mytilidae</taxon>
        <taxon>Mytilinae</taxon>
        <taxon>Mytilus</taxon>
    </lineage>
</organism>
<dbReference type="GO" id="GO:0005840">
    <property type="term" value="C:ribosome"/>
    <property type="evidence" value="ECO:0007669"/>
    <property type="project" value="UniProtKB-KW"/>
</dbReference>
<dbReference type="GO" id="GO:1990904">
    <property type="term" value="C:ribonucleoprotein complex"/>
    <property type="evidence" value="ECO:0007669"/>
    <property type="project" value="UniProtKB-KW"/>
</dbReference>
<name>A0A6J8F1L1_MYTCO</name>
<evidence type="ECO:0000256" key="2">
    <source>
        <dbReference type="ARBA" id="ARBA00022980"/>
    </source>
</evidence>
<sequence>MSLIRSVIGGFRRGYTCLFIPSVQRQNTNIRNCHKFPTDEPSSTIQQKSTDGIVEEEILDFLNDEEFFARYTDEDSITKKQSASNILDLSKSTELFPNATHMDMLVDGVPFKDIPIVNIKATTNNTLMALVKDNKVVTCSTGGSVGFKNKNKSSTVAAQTVGFDIAQKALFHNIKNVRICVRGFSQGRLPAIKALETAGLNIKGKKNVILWWTKVCDDQVKQQMF</sequence>
<dbReference type="Proteomes" id="UP000507470">
    <property type="component" value="Unassembled WGS sequence"/>
</dbReference>
<dbReference type="GO" id="GO:0003735">
    <property type="term" value="F:structural constituent of ribosome"/>
    <property type="evidence" value="ECO:0007669"/>
    <property type="project" value="InterPro"/>
</dbReference>
<evidence type="ECO:0000256" key="3">
    <source>
        <dbReference type="ARBA" id="ARBA00023274"/>
    </source>
</evidence>
<dbReference type="Gene3D" id="3.30.420.80">
    <property type="entry name" value="Ribosomal protein S11"/>
    <property type="match status" value="1"/>
</dbReference>
<evidence type="ECO:0000313" key="5">
    <source>
        <dbReference type="Proteomes" id="UP000507470"/>
    </source>
</evidence>
<dbReference type="InterPro" id="IPR036967">
    <property type="entry name" value="Ribosomal_uS11_sf"/>
</dbReference>
<dbReference type="GO" id="GO:0006412">
    <property type="term" value="P:translation"/>
    <property type="evidence" value="ECO:0007669"/>
    <property type="project" value="InterPro"/>
</dbReference>
<reference evidence="4 5" key="1">
    <citation type="submission" date="2020-06" db="EMBL/GenBank/DDBJ databases">
        <authorList>
            <person name="Li R."/>
            <person name="Bekaert M."/>
        </authorList>
    </citation>
    <scope>NUCLEOTIDE SEQUENCE [LARGE SCALE GENOMIC DNA]</scope>
    <source>
        <strain evidence="5">wild</strain>
    </source>
</reference>
<accession>A0A6J8F1L1</accession>
<dbReference type="AlphaFoldDB" id="A0A6J8F1L1"/>
<protein>
    <submittedName>
        <fullName evidence="4">RP-S11</fullName>
    </submittedName>
</protein>
<keyword evidence="3" id="KW-0687">Ribonucleoprotein</keyword>
<proteinExistence type="inferred from homology"/>